<dbReference type="EMBL" id="CAJJDP010000150">
    <property type="protein sequence ID" value="CAD8209741.1"/>
    <property type="molecule type" value="Genomic_DNA"/>
</dbReference>
<dbReference type="Proteomes" id="UP000683925">
    <property type="component" value="Unassembled WGS sequence"/>
</dbReference>
<keyword evidence="2" id="KW-0732">Signal</keyword>
<proteinExistence type="predicted"/>
<keyword evidence="4" id="KW-1185">Reference proteome</keyword>
<name>A0A8S1Y825_PAROT</name>
<accession>A0A8S1Y825</accession>
<feature type="signal peptide" evidence="2">
    <location>
        <begin position="1"/>
        <end position="16"/>
    </location>
</feature>
<protein>
    <submittedName>
        <fullName evidence="3">Uncharacterized protein</fullName>
    </submittedName>
</protein>
<dbReference type="OrthoDB" id="298965at2759"/>
<dbReference type="OMA" id="YLQFIYW"/>
<evidence type="ECO:0000256" key="1">
    <source>
        <dbReference type="SAM" id="Phobius"/>
    </source>
</evidence>
<gene>
    <name evidence="3" type="ORF">POCTA_138.1.T1480074</name>
</gene>
<feature type="transmembrane region" description="Helical" evidence="1">
    <location>
        <begin position="124"/>
        <end position="145"/>
    </location>
</feature>
<sequence>MRLFLLIGCILSFGFSYLIKSEMGIMWEPNIDAVIKQMKEMQAYYRQYPNYDVAMDKQGLLHAYIQLLIEKQDEIVNAHKLKSLINYFESQFLEIHNKYSDNQIPDDKFGPAKWEFDYQYYLQFIYWPIGFVLGLFLINLIYYCVADYCLKRKTE</sequence>
<comment type="caution">
    <text evidence="3">The sequence shown here is derived from an EMBL/GenBank/DDBJ whole genome shotgun (WGS) entry which is preliminary data.</text>
</comment>
<keyword evidence="1" id="KW-0472">Membrane</keyword>
<dbReference type="AlphaFoldDB" id="A0A8S1Y825"/>
<keyword evidence="1" id="KW-1133">Transmembrane helix</keyword>
<keyword evidence="1" id="KW-0812">Transmembrane</keyword>
<feature type="chain" id="PRO_5035948843" evidence="2">
    <location>
        <begin position="17"/>
        <end position="155"/>
    </location>
</feature>
<evidence type="ECO:0000256" key="2">
    <source>
        <dbReference type="SAM" id="SignalP"/>
    </source>
</evidence>
<organism evidence="3 4">
    <name type="scientific">Paramecium octaurelia</name>
    <dbReference type="NCBI Taxonomy" id="43137"/>
    <lineage>
        <taxon>Eukaryota</taxon>
        <taxon>Sar</taxon>
        <taxon>Alveolata</taxon>
        <taxon>Ciliophora</taxon>
        <taxon>Intramacronucleata</taxon>
        <taxon>Oligohymenophorea</taxon>
        <taxon>Peniculida</taxon>
        <taxon>Parameciidae</taxon>
        <taxon>Paramecium</taxon>
    </lineage>
</organism>
<evidence type="ECO:0000313" key="4">
    <source>
        <dbReference type="Proteomes" id="UP000683925"/>
    </source>
</evidence>
<reference evidence="3" key="1">
    <citation type="submission" date="2021-01" db="EMBL/GenBank/DDBJ databases">
        <authorList>
            <consortium name="Genoscope - CEA"/>
            <person name="William W."/>
        </authorList>
    </citation>
    <scope>NUCLEOTIDE SEQUENCE</scope>
</reference>
<evidence type="ECO:0000313" key="3">
    <source>
        <dbReference type="EMBL" id="CAD8209741.1"/>
    </source>
</evidence>